<sequence length="107" mass="12410">MSHKDPTKVIAVLCKITLLRMRCAIHTYFAGGFEYDHHCICVLSELLRNTIAIFNKDEMQQESGGPRHFRNVLLRFANSPTAMYIMTRINVHPIYIVTRMHVHLKAL</sequence>
<dbReference type="VEuPathDB" id="FungiDB:PPTG_23298"/>
<organism evidence="1 2">
    <name type="scientific">Phytophthora nicotianae (strain INRA-310)</name>
    <name type="common">Phytophthora parasitica</name>
    <dbReference type="NCBI Taxonomy" id="761204"/>
    <lineage>
        <taxon>Eukaryota</taxon>
        <taxon>Sar</taxon>
        <taxon>Stramenopiles</taxon>
        <taxon>Oomycota</taxon>
        <taxon>Peronosporomycetes</taxon>
        <taxon>Peronosporales</taxon>
        <taxon>Peronosporaceae</taxon>
        <taxon>Phytophthora</taxon>
    </lineage>
</organism>
<accession>W2Q1N6</accession>
<proteinExistence type="predicted"/>
<evidence type="ECO:0000313" key="1">
    <source>
        <dbReference type="EMBL" id="ETN06459.1"/>
    </source>
</evidence>
<dbReference type="EMBL" id="KI669595">
    <property type="protein sequence ID" value="ETN06459.1"/>
    <property type="molecule type" value="Genomic_DNA"/>
</dbReference>
<dbReference type="Proteomes" id="UP000018817">
    <property type="component" value="Unassembled WGS sequence"/>
</dbReference>
<reference evidence="2" key="1">
    <citation type="submission" date="2011-12" db="EMBL/GenBank/DDBJ databases">
        <authorList>
            <consortium name="The Broad Institute Genome Sequencing Platform"/>
            <person name="Russ C."/>
            <person name="Tyler B."/>
            <person name="Panabieres F."/>
            <person name="Shan W."/>
            <person name="Tripathy S."/>
            <person name="Grunwald N."/>
            <person name="Machado M."/>
            <person name="Young S.K."/>
            <person name="Zeng Q."/>
            <person name="Gargeya S."/>
            <person name="Fitzgerald M."/>
            <person name="Haas B."/>
            <person name="Abouelleil A."/>
            <person name="Alvarado L."/>
            <person name="Arachchi H.M."/>
            <person name="Berlin A."/>
            <person name="Chapman S.B."/>
            <person name="Gearin G."/>
            <person name="Goldberg J."/>
            <person name="Griggs A."/>
            <person name="Gujja S."/>
            <person name="Hansen M."/>
            <person name="Heiman D."/>
            <person name="Howarth C."/>
            <person name="Larimer J."/>
            <person name="Lui A."/>
            <person name="MacDonald P.J.P."/>
            <person name="McCowen C."/>
            <person name="Montmayeur A."/>
            <person name="Murphy C."/>
            <person name="Neiman D."/>
            <person name="Pearson M."/>
            <person name="Priest M."/>
            <person name="Roberts A."/>
            <person name="Saif S."/>
            <person name="Shea T."/>
            <person name="Sisk P."/>
            <person name="Stolte C."/>
            <person name="Sykes S."/>
            <person name="Wortman J."/>
            <person name="Nusbaum C."/>
            <person name="Birren B."/>
        </authorList>
    </citation>
    <scope>NUCLEOTIDE SEQUENCE [LARGE SCALE GENOMIC DNA]</scope>
    <source>
        <strain evidence="2">INRA-310</strain>
    </source>
</reference>
<dbReference type="GeneID" id="20191897"/>
<dbReference type="AlphaFoldDB" id="W2Q1N6"/>
<protein>
    <submittedName>
        <fullName evidence="1">Uncharacterized protein</fullName>
    </submittedName>
</protein>
<reference evidence="1 2" key="2">
    <citation type="submission" date="2013-11" db="EMBL/GenBank/DDBJ databases">
        <title>The Genome Sequence of Phytophthora parasitica INRA-310.</title>
        <authorList>
            <consortium name="The Broad Institute Genomics Platform"/>
            <person name="Russ C."/>
            <person name="Tyler B."/>
            <person name="Panabieres F."/>
            <person name="Shan W."/>
            <person name="Tripathy S."/>
            <person name="Grunwald N."/>
            <person name="Machado M."/>
            <person name="Johnson C.S."/>
            <person name="Arredondo F."/>
            <person name="Hong C."/>
            <person name="Coffey M."/>
            <person name="Young S.K."/>
            <person name="Zeng Q."/>
            <person name="Gargeya S."/>
            <person name="Fitzgerald M."/>
            <person name="Abouelleil A."/>
            <person name="Alvarado L."/>
            <person name="Chapman S.B."/>
            <person name="Gainer-Dewar J."/>
            <person name="Goldberg J."/>
            <person name="Griggs A."/>
            <person name="Gujja S."/>
            <person name="Hansen M."/>
            <person name="Howarth C."/>
            <person name="Imamovic A."/>
            <person name="Ireland A."/>
            <person name="Larimer J."/>
            <person name="McCowan C."/>
            <person name="Murphy C."/>
            <person name="Pearson M."/>
            <person name="Poon T.W."/>
            <person name="Priest M."/>
            <person name="Roberts A."/>
            <person name="Saif S."/>
            <person name="Shea T."/>
            <person name="Sykes S."/>
            <person name="Wortman J."/>
            <person name="Nusbaum C."/>
            <person name="Birren B."/>
        </authorList>
    </citation>
    <scope>NUCLEOTIDE SEQUENCE [LARGE SCALE GENOMIC DNA]</scope>
    <source>
        <strain evidence="1 2">INRA-310</strain>
    </source>
</reference>
<name>W2Q1N6_PHYN3</name>
<gene>
    <name evidence="1" type="ORF">PPTG_23298</name>
</gene>
<dbReference type="RefSeq" id="XP_008907951.1">
    <property type="nucleotide sequence ID" value="XM_008909703.1"/>
</dbReference>
<evidence type="ECO:0000313" key="2">
    <source>
        <dbReference type="Proteomes" id="UP000018817"/>
    </source>
</evidence>